<proteinExistence type="predicted"/>
<dbReference type="NCBIfam" id="TIGR04040">
    <property type="entry name" value="glycyl_YjjI"/>
    <property type="match status" value="1"/>
</dbReference>
<dbReference type="Proteomes" id="UP000269544">
    <property type="component" value="Chromosome"/>
</dbReference>
<dbReference type="OrthoDB" id="6189458at2"/>
<sequence>MERFKTVDSIVEAVRNVQQDDAQTYEQQTYRLAKIAENVVDYPVAEDDAFYALYESGQICDLDEGHAPYAPRYILPDYEKYLREGSAFLRIDPPETLLDATTALLVLYHHVPSITRFPVYIGALDALLEPFVKDTDPDTARSILKNFLLQIDRTVTDSFCHANIGPEETETGRMIIDLVGELQNPTPNLTFLYDEAVTPDAFAERAVAASLVCANPAFANDAYYKKDFGDVDYGIASCYNALPKHGGAFTLSRLRLNKIAEAAGSTETFFEKTLPFAIDTMLRFMEAKITYLVEETAFFRANFMVKEDLIDVDNFVGLFGIVGLHECVQTLLGYDEIPGTFGTDEAADAMGIRVMDYVEERVGAFTSRYSPVWNHKFMLHAQVGAAGDLGTTAAHRIQIGKEPDLYTHLRQAAKFQKYFPSGVGDHYPFDSTAKKNPGAVLDIFKGAFRLGNRYVSAYNEDGDLIRVTGYLVKKSDVEAFRRGDAVHYDTVQFALDPLTEYGVNKRQVEGV</sequence>
<keyword evidence="2" id="KW-1185">Reference proteome</keyword>
<reference evidence="1 2" key="1">
    <citation type="submission" date="2018-12" db="EMBL/GenBank/DDBJ databases">
        <authorList>
            <consortium name="Pathogen Informatics"/>
        </authorList>
    </citation>
    <scope>NUCLEOTIDE SEQUENCE [LARGE SCALE GENOMIC DNA]</scope>
    <source>
        <strain evidence="1 2">NCTC13079</strain>
    </source>
</reference>
<dbReference type="AlphaFoldDB" id="A0A3S4YUC3"/>
<dbReference type="InterPro" id="IPR016905">
    <property type="entry name" value="Glycyl_radical_YjjI-like"/>
</dbReference>
<dbReference type="KEGG" id="piv:NCTC13079_00066"/>
<evidence type="ECO:0000313" key="1">
    <source>
        <dbReference type="EMBL" id="VEJ34267.1"/>
    </source>
</evidence>
<gene>
    <name evidence="1" type="ORF">NCTC13079_00066</name>
</gene>
<name>A0A3S4YUC3_9FIRM</name>
<evidence type="ECO:0000313" key="2">
    <source>
        <dbReference type="Proteomes" id="UP000269544"/>
    </source>
</evidence>
<dbReference type="EMBL" id="LR134523">
    <property type="protein sequence ID" value="VEJ34267.1"/>
    <property type="molecule type" value="Genomic_DNA"/>
</dbReference>
<dbReference type="Pfam" id="PF11230">
    <property type="entry name" value="YjjI-like"/>
    <property type="match status" value="1"/>
</dbReference>
<protein>
    <submittedName>
        <fullName evidence="1">Glycine radical enzyme, YjjI family</fullName>
    </submittedName>
</protein>
<dbReference type="SUPFAM" id="SSF51998">
    <property type="entry name" value="PFL-like glycyl radical enzymes"/>
    <property type="match status" value="1"/>
</dbReference>
<dbReference type="Gene3D" id="3.20.70.20">
    <property type="match status" value="1"/>
</dbReference>
<accession>A0A3S4YUC3</accession>
<dbReference type="RefSeq" id="WP_126464553.1">
    <property type="nucleotide sequence ID" value="NZ_LR134523.1"/>
</dbReference>
<organism evidence="1 2">
    <name type="scientific">Aedoeadaptatus ivorii</name>
    <dbReference type="NCBI Taxonomy" id="54006"/>
    <lineage>
        <taxon>Bacteria</taxon>
        <taxon>Bacillati</taxon>
        <taxon>Bacillota</taxon>
        <taxon>Tissierellia</taxon>
        <taxon>Tissierellales</taxon>
        <taxon>Peptoniphilaceae</taxon>
        <taxon>Aedoeadaptatus</taxon>
    </lineage>
</organism>